<evidence type="ECO:0000256" key="1">
    <source>
        <dbReference type="SAM" id="Phobius"/>
    </source>
</evidence>
<evidence type="ECO:0000313" key="3">
    <source>
        <dbReference type="Proteomes" id="UP000091956"/>
    </source>
</evidence>
<sequence length="158" mass="17382">MEPIPPIIKFAPAIPFPDPFVPERRIKQLRHYLAEANTNDSIPLAGQQSNILAAIKSYEEGVIDGSQGVKTFFVNGKIVSKDEAYKGYGHLDLLTMSGKFVAQELVLTLLDAGPLTPLSFLVLAEPFGFVGIMVYFGIWMDVMGTVVPVICVSYWYLG</sequence>
<name>A0A1B8GBU5_9PEZI</name>
<keyword evidence="3" id="KW-1185">Reference proteome</keyword>
<keyword evidence="1" id="KW-1133">Transmembrane helix</keyword>
<proteinExistence type="predicted"/>
<protein>
    <submittedName>
        <fullName evidence="2">Uncharacterized protein</fullName>
    </submittedName>
</protein>
<gene>
    <name evidence="2" type="ORF">VE01_08418</name>
</gene>
<reference evidence="3" key="2">
    <citation type="journal article" date="2018" name="Nat. Commun.">
        <title>Extreme sensitivity to ultraviolet light in the fungal pathogen causing white-nose syndrome of bats.</title>
        <authorList>
            <person name="Palmer J.M."/>
            <person name="Drees K.P."/>
            <person name="Foster J.T."/>
            <person name="Lindner D.L."/>
        </authorList>
    </citation>
    <scope>NUCLEOTIDE SEQUENCE [LARGE SCALE GENOMIC DNA]</scope>
    <source>
        <strain evidence="3">UAMH 10579</strain>
    </source>
</reference>
<dbReference type="AlphaFoldDB" id="A0A1B8GBU5"/>
<dbReference type="EMBL" id="KV460255">
    <property type="protein sequence ID" value="OBT93319.1"/>
    <property type="molecule type" value="Genomic_DNA"/>
</dbReference>
<dbReference type="RefSeq" id="XP_018127052.1">
    <property type="nucleotide sequence ID" value="XM_018277843.1"/>
</dbReference>
<evidence type="ECO:0000313" key="2">
    <source>
        <dbReference type="EMBL" id="OBT93319.1"/>
    </source>
</evidence>
<accession>A0A1B8GBU5</accession>
<dbReference type="GeneID" id="28841804"/>
<keyword evidence="1" id="KW-0472">Membrane</keyword>
<reference evidence="2 3" key="1">
    <citation type="submission" date="2016-03" db="EMBL/GenBank/DDBJ databases">
        <title>Comparative genomics of Pseudogymnoascus destructans, the fungus causing white-nose syndrome of bats.</title>
        <authorList>
            <person name="Palmer J.M."/>
            <person name="Drees K.P."/>
            <person name="Foster J.T."/>
            <person name="Lindner D.L."/>
        </authorList>
    </citation>
    <scope>NUCLEOTIDE SEQUENCE [LARGE SCALE GENOMIC DNA]</scope>
    <source>
        <strain evidence="2 3">UAMH 10579</strain>
    </source>
</reference>
<keyword evidence="1" id="KW-0812">Transmembrane</keyword>
<feature type="transmembrane region" description="Helical" evidence="1">
    <location>
        <begin position="136"/>
        <end position="157"/>
    </location>
</feature>
<dbReference type="Proteomes" id="UP000091956">
    <property type="component" value="Unassembled WGS sequence"/>
</dbReference>
<organism evidence="2 3">
    <name type="scientific">Pseudogymnoascus verrucosus</name>
    <dbReference type="NCBI Taxonomy" id="342668"/>
    <lineage>
        <taxon>Eukaryota</taxon>
        <taxon>Fungi</taxon>
        <taxon>Dikarya</taxon>
        <taxon>Ascomycota</taxon>
        <taxon>Pezizomycotina</taxon>
        <taxon>Leotiomycetes</taxon>
        <taxon>Thelebolales</taxon>
        <taxon>Thelebolaceae</taxon>
        <taxon>Pseudogymnoascus</taxon>
    </lineage>
</organism>